<dbReference type="OrthoDB" id="95915at2759"/>
<name>A0A225UMR5_9STRA</name>
<proteinExistence type="predicted"/>
<protein>
    <submittedName>
        <fullName evidence="1">Uncharacterized protein</fullName>
    </submittedName>
</protein>
<reference evidence="2" key="1">
    <citation type="submission" date="2017-03" db="EMBL/GenBank/DDBJ databases">
        <title>Phytopthora megakarya and P. palmivora, two closely related causual agents of cacao black pod achieved similar genome size and gene model numbers by different mechanisms.</title>
        <authorList>
            <person name="Ali S."/>
            <person name="Shao J."/>
            <person name="Larry D.J."/>
            <person name="Kronmiller B."/>
            <person name="Shen D."/>
            <person name="Strem M.D."/>
            <person name="Melnick R.L."/>
            <person name="Guiltinan M.J."/>
            <person name="Tyler B.M."/>
            <person name="Meinhardt L.W."/>
            <person name="Bailey B.A."/>
        </authorList>
    </citation>
    <scope>NUCLEOTIDE SEQUENCE [LARGE SCALE GENOMIC DNA]</scope>
    <source>
        <strain evidence="2">zdho120</strain>
    </source>
</reference>
<feature type="non-terminal residue" evidence="1">
    <location>
        <position position="1"/>
    </location>
</feature>
<evidence type="ECO:0000313" key="2">
    <source>
        <dbReference type="Proteomes" id="UP000198211"/>
    </source>
</evidence>
<accession>A0A225UMR5</accession>
<keyword evidence="2" id="KW-1185">Reference proteome</keyword>
<comment type="caution">
    <text evidence="1">The sequence shown here is derived from an EMBL/GenBank/DDBJ whole genome shotgun (WGS) entry which is preliminary data.</text>
</comment>
<gene>
    <name evidence="1" type="ORF">PHMEG_00035867</name>
</gene>
<evidence type="ECO:0000313" key="1">
    <source>
        <dbReference type="EMBL" id="OWY94414.1"/>
    </source>
</evidence>
<organism evidence="1 2">
    <name type="scientific">Phytophthora megakarya</name>
    <dbReference type="NCBI Taxonomy" id="4795"/>
    <lineage>
        <taxon>Eukaryota</taxon>
        <taxon>Sar</taxon>
        <taxon>Stramenopiles</taxon>
        <taxon>Oomycota</taxon>
        <taxon>Peronosporomycetes</taxon>
        <taxon>Peronosporales</taxon>
        <taxon>Peronosporaceae</taxon>
        <taxon>Phytophthora</taxon>
    </lineage>
</organism>
<dbReference type="Proteomes" id="UP000198211">
    <property type="component" value="Unassembled WGS sequence"/>
</dbReference>
<sequence>NDDNWSWLRDLLDPVRDAAVRSQGKIFFARLFKAEEAAEMTTILSEMESWRDSLTETREQKLSRALFLLGYDKHMSLVK</sequence>
<dbReference type="EMBL" id="NBNE01014420">
    <property type="protein sequence ID" value="OWY94414.1"/>
    <property type="molecule type" value="Genomic_DNA"/>
</dbReference>
<dbReference type="AlphaFoldDB" id="A0A225UMR5"/>